<accession>A0ACC0W5P4</accession>
<protein>
    <submittedName>
        <fullName evidence="1">Uncharacterized protein</fullName>
    </submittedName>
</protein>
<gene>
    <name evidence="1" type="ORF">PsorP6_006433</name>
</gene>
<keyword evidence="2" id="KW-1185">Reference proteome</keyword>
<evidence type="ECO:0000313" key="1">
    <source>
        <dbReference type="EMBL" id="KAI9913026.1"/>
    </source>
</evidence>
<comment type="caution">
    <text evidence="1">The sequence shown here is derived from an EMBL/GenBank/DDBJ whole genome shotgun (WGS) entry which is preliminary data.</text>
</comment>
<dbReference type="Proteomes" id="UP001163321">
    <property type="component" value="Chromosome 4"/>
</dbReference>
<name>A0ACC0W5P4_9STRA</name>
<organism evidence="1 2">
    <name type="scientific">Peronosclerospora sorghi</name>
    <dbReference type="NCBI Taxonomy" id="230839"/>
    <lineage>
        <taxon>Eukaryota</taxon>
        <taxon>Sar</taxon>
        <taxon>Stramenopiles</taxon>
        <taxon>Oomycota</taxon>
        <taxon>Peronosporomycetes</taxon>
        <taxon>Peronosporales</taxon>
        <taxon>Peronosporaceae</taxon>
        <taxon>Peronosclerospora</taxon>
    </lineage>
</organism>
<evidence type="ECO:0000313" key="2">
    <source>
        <dbReference type="Proteomes" id="UP001163321"/>
    </source>
</evidence>
<proteinExistence type="predicted"/>
<sequence length="643" mass="69930">MAFWVQGLVLVSVVLLATAGGSNGAIISKNETSTPPTVRVTQRLPSSVSFTGLRAGDASKAAVLGTVSPSSTPSTPAPESRARAFASFFKTSAPPSTSPPSRPVSSIDGPSSITVSPSSSPNYSALVTDASGSAYALATPLTATSSVVQSYRNWVGPRTVQQDSACWREAHIMTECPSTFNRHKLTSTCWAQCPIEFPIQCGFECVRQNDDCGRAVFYKINSFINVGLNGIMDNWFGKFREMAKAVRTATMCSCMVLGEIRALLRYIRSVKASDPQISQDKLLAMLYQSNAVVVELPITIKLCMGDRAGPKWWLADRVMATTQLILSQVLAYDDELLTSFHRFKAFLTSANFTAPPEMITEGEIGYLTDALESNSTCGHDLHGLVERTWSTIETLREQYPGITKNELRVKLLDTDLVKTDIAIVTNNCMELLVAQSDEKTAYRTRDTIRKTFGVILNDLITKGVSNNGTSYEANRNTYTLLNTGLSLWVATGFDMSGISSLISEYFESICGPTHFIGEIDDGTHPDTLGLNAIGHVFQNSSLAWQRRGDGHVHVTFTSDDTKPVRVNILSGGKKIDEVALAPGATATWHSTVATLSGKTLYFDRWRRAFLGLPGTSGGSLMLWIPHAVDGGHLDLTVRLHPKR</sequence>
<dbReference type="EMBL" id="CM047583">
    <property type="protein sequence ID" value="KAI9913026.1"/>
    <property type="molecule type" value="Genomic_DNA"/>
</dbReference>
<reference evidence="1 2" key="1">
    <citation type="journal article" date="2022" name="bioRxiv">
        <title>The genome of the oomycete Peronosclerospora sorghi, a cosmopolitan pathogen of maize and sorghum, is inflated with dispersed pseudogenes.</title>
        <authorList>
            <person name="Fletcher K."/>
            <person name="Martin F."/>
            <person name="Isakeit T."/>
            <person name="Cavanaugh K."/>
            <person name="Magill C."/>
            <person name="Michelmore R."/>
        </authorList>
    </citation>
    <scope>NUCLEOTIDE SEQUENCE [LARGE SCALE GENOMIC DNA]</scope>
    <source>
        <strain evidence="1">P6</strain>
    </source>
</reference>